<dbReference type="AlphaFoldDB" id="A0A2H0UAK2"/>
<sequence>MTFGSHLALLTEENLSRVLSAVESDPEELSRLYDNFKKKRAALESDDASAWDNVIKEEEERLQSIEAS</sequence>
<proteinExistence type="predicted"/>
<dbReference type="EMBL" id="PFBL01000004">
    <property type="protein sequence ID" value="PIR83453.1"/>
    <property type="molecule type" value="Genomic_DNA"/>
</dbReference>
<protein>
    <submittedName>
        <fullName evidence="1">Uncharacterized protein</fullName>
    </submittedName>
</protein>
<reference evidence="2" key="1">
    <citation type="submission" date="2017-09" db="EMBL/GenBank/DDBJ databases">
        <title>Depth-based differentiation of microbial function through sediment-hosted aquifers and enrichment of novel symbionts in the deep terrestrial subsurface.</title>
        <authorList>
            <person name="Probst A.J."/>
            <person name="Ladd B."/>
            <person name="Jarett J.K."/>
            <person name="Geller-Mcgrath D.E."/>
            <person name="Sieber C.M.K."/>
            <person name="Emerson J.B."/>
            <person name="Anantharaman K."/>
            <person name="Thomas B.C."/>
            <person name="Malmstrom R."/>
            <person name="Stieglmeier M."/>
            <person name="Klingl A."/>
            <person name="Woyke T."/>
            <person name="Ryan C.M."/>
            <person name="Banfield J.F."/>
        </authorList>
    </citation>
    <scope>NUCLEOTIDE SEQUENCE [LARGE SCALE GENOMIC DNA]</scope>
</reference>
<accession>A0A2H0UAK2</accession>
<organism evidence="1 2">
    <name type="scientific">Candidatus Kaiserbacteria bacterium CG10_big_fil_rev_8_21_14_0_10_56_12</name>
    <dbReference type="NCBI Taxonomy" id="1974611"/>
    <lineage>
        <taxon>Bacteria</taxon>
        <taxon>Candidatus Kaiseribacteriota</taxon>
    </lineage>
</organism>
<gene>
    <name evidence="1" type="ORF">COU19_00630</name>
</gene>
<name>A0A2H0UAK2_9BACT</name>
<evidence type="ECO:0000313" key="1">
    <source>
        <dbReference type="EMBL" id="PIR83453.1"/>
    </source>
</evidence>
<comment type="caution">
    <text evidence="1">The sequence shown here is derived from an EMBL/GenBank/DDBJ whole genome shotgun (WGS) entry which is preliminary data.</text>
</comment>
<dbReference type="Proteomes" id="UP000230179">
    <property type="component" value="Unassembled WGS sequence"/>
</dbReference>
<evidence type="ECO:0000313" key="2">
    <source>
        <dbReference type="Proteomes" id="UP000230179"/>
    </source>
</evidence>